<name>A0ABR8U9B4_9BACL</name>
<proteinExistence type="predicted"/>
<dbReference type="Pfam" id="PF26325">
    <property type="entry name" value="YhjD"/>
    <property type="match status" value="1"/>
</dbReference>
<keyword evidence="2" id="KW-1185">Reference proteome</keyword>
<dbReference type="InterPro" id="IPR058600">
    <property type="entry name" value="YhjD-like"/>
</dbReference>
<accession>A0ABR8U9B4</accession>
<evidence type="ECO:0000313" key="1">
    <source>
        <dbReference type="EMBL" id="MBD7984390.1"/>
    </source>
</evidence>
<organism evidence="1 2">
    <name type="scientific">Sporosarcina quadrami</name>
    <dbReference type="NCBI Taxonomy" id="2762234"/>
    <lineage>
        <taxon>Bacteria</taxon>
        <taxon>Bacillati</taxon>
        <taxon>Bacillota</taxon>
        <taxon>Bacilli</taxon>
        <taxon>Bacillales</taxon>
        <taxon>Caryophanaceae</taxon>
        <taxon>Sporosarcina</taxon>
    </lineage>
</organism>
<dbReference type="EMBL" id="JACSQN010000005">
    <property type="protein sequence ID" value="MBD7984390.1"/>
    <property type="molecule type" value="Genomic_DNA"/>
</dbReference>
<dbReference type="Proteomes" id="UP000626786">
    <property type="component" value="Unassembled WGS sequence"/>
</dbReference>
<gene>
    <name evidence="1" type="ORF">H9649_07355</name>
</gene>
<comment type="caution">
    <text evidence="1">The sequence shown here is derived from an EMBL/GenBank/DDBJ whole genome shotgun (WGS) entry which is preliminary data.</text>
</comment>
<evidence type="ECO:0000313" key="2">
    <source>
        <dbReference type="Proteomes" id="UP000626786"/>
    </source>
</evidence>
<protein>
    <submittedName>
        <fullName evidence="1">Uncharacterized protein</fullName>
    </submittedName>
</protein>
<reference evidence="1 2" key="1">
    <citation type="submission" date="2020-08" db="EMBL/GenBank/DDBJ databases">
        <title>A Genomic Blueprint of the Chicken Gut Microbiome.</title>
        <authorList>
            <person name="Gilroy R."/>
            <person name="Ravi A."/>
            <person name="Getino M."/>
            <person name="Pursley I."/>
            <person name="Horton D.L."/>
            <person name="Alikhan N.-F."/>
            <person name="Baker D."/>
            <person name="Gharbi K."/>
            <person name="Hall N."/>
            <person name="Watson M."/>
            <person name="Adriaenssens E.M."/>
            <person name="Foster-Nyarko E."/>
            <person name="Jarju S."/>
            <person name="Secka A."/>
            <person name="Antonio M."/>
            <person name="Oren A."/>
            <person name="Chaudhuri R."/>
            <person name="La Ragione R.M."/>
            <person name="Hildebrand F."/>
            <person name="Pallen M.J."/>
        </authorList>
    </citation>
    <scope>NUCLEOTIDE SEQUENCE [LARGE SCALE GENOMIC DNA]</scope>
    <source>
        <strain evidence="1 2">Sa2YVA2</strain>
    </source>
</reference>
<sequence length="102" mass="12210">MIYLPMLLTILSNDREIVENGSYKIKGPYLKLIDQAIDRVQIEIKTTQDYMRSNKLKLIKGKTEDTFTTYIFVYHGREDQRRYLNARLKNRTEELLEYFLGI</sequence>